<keyword evidence="3" id="KW-1185">Reference proteome</keyword>
<evidence type="ECO:0008006" key="4">
    <source>
        <dbReference type="Google" id="ProtNLM"/>
    </source>
</evidence>
<gene>
    <name evidence="2" type="ORF">B0T17DRAFT_519687</name>
</gene>
<dbReference type="EMBL" id="JAULSR010000001">
    <property type="protein sequence ID" value="KAK0636692.1"/>
    <property type="molecule type" value="Genomic_DNA"/>
</dbReference>
<organism evidence="2 3">
    <name type="scientific">Bombardia bombarda</name>
    <dbReference type="NCBI Taxonomy" id="252184"/>
    <lineage>
        <taxon>Eukaryota</taxon>
        <taxon>Fungi</taxon>
        <taxon>Dikarya</taxon>
        <taxon>Ascomycota</taxon>
        <taxon>Pezizomycotina</taxon>
        <taxon>Sordariomycetes</taxon>
        <taxon>Sordariomycetidae</taxon>
        <taxon>Sordariales</taxon>
        <taxon>Lasiosphaeriaceae</taxon>
        <taxon>Bombardia</taxon>
    </lineage>
</organism>
<evidence type="ECO:0000313" key="3">
    <source>
        <dbReference type="Proteomes" id="UP001174934"/>
    </source>
</evidence>
<evidence type="ECO:0000256" key="1">
    <source>
        <dbReference type="SAM" id="SignalP"/>
    </source>
</evidence>
<dbReference type="Proteomes" id="UP001174934">
    <property type="component" value="Unassembled WGS sequence"/>
</dbReference>
<keyword evidence="1" id="KW-0732">Signal</keyword>
<name>A0AA39XMD0_9PEZI</name>
<reference evidence="2" key="1">
    <citation type="submission" date="2023-06" db="EMBL/GenBank/DDBJ databases">
        <title>Genome-scale phylogeny and comparative genomics of the fungal order Sordariales.</title>
        <authorList>
            <consortium name="Lawrence Berkeley National Laboratory"/>
            <person name="Hensen N."/>
            <person name="Bonometti L."/>
            <person name="Westerberg I."/>
            <person name="Brannstrom I.O."/>
            <person name="Guillou S."/>
            <person name="Cros-Aarteil S."/>
            <person name="Calhoun S."/>
            <person name="Haridas S."/>
            <person name="Kuo A."/>
            <person name="Mondo S."/>
            <person name="Pangilinan J."/>
            <person name="Riley R."/>
            <person name="LaButti K."/>
            <person name="Andreopoulos B."/>
            <person name="Lipzen A."/>
            <person name="Chen C."/>
            <person name="Yanf M."/>
            <person name="Daum C."/>
            <person name="Ng V."/>
            <person name="Clum A."/>
            <person name="Steindorff A."/>
            <person name="Ohm R."/>
            <person name="Martin F."/>
            <person name="Silar P."/>
            <person name="Natvig D."/>
            <person name="Lalanne C."/>
            <person name="Gautier V."/>
            <person name="Ament-velasquez S.L."/>
            <person name="Kruys A."/>
            <person name="Hutchinson M.I."/>
            <person name="Powell A.J."/>
            <person name="Barry K."/>
            <person name="Miller A.N."/>
            <person name="Grigoriev I.V."/>
            <person name="Debuchy R."/>
            <person name="Gladieux P."/>
            <person name="Thoren M.H."/>
            <person name="Johannesson H."/>
        </authorList>
    </citation>
    <scope>NUCLEOTIDE SEQUENCE</scope>
    <source>
        <strain evidence="2">SMH3391-2</strain>
    </source>
</reference>
<evidence type="ECO:0000313" key="2">
    <source>
        <dbReference type="EMBL" id="KAK0636692.1"/>
    </source>
</evidence>
<feature type="signal peptide" evidence="1">
    <location>
        <begin position="1"/>
        <end position="17"/>
    </location>
</feature>
<feature type="chain" id="PRO_5041252214" description="Secreted protein" evidence="1">
    <location>
        <begin position="18"/>
        <end position="87"/>
    </location>
</feature>
<proteinExistence type="predicted"/>
<accession>A0AA39XMD0</accession>
<dbReference type="AlphaFoldDB" id="A0AA39XMD0"/>
<comment type="caution">
    <text evidence="2">The sequence shown here is derived from an EMBL/GenBank/DDBJ whole genome shotgun (WGS) entry which is preliminary data.</text>
</comment>
<protein>
    <recommendedName>
        <fullName evidence="4">Secreted protein</fullName>
    </recommendedName>
</protein>
<sequence>MLKMLTMLLAGVSSLKAWSSLILFPQGTRQSMESVSSTEGHWHKLPRQHCFIFPPRPLKSQSRCAWLSQCGAMHKTDLYQEEPHFAS</sequence>